<accession>A0A0C2X206</accession>
<evidence type="ECO:0000256" key="2">
    <source>
        <dbReference type="ARBA" id="ARBA00023002"/>
    </source>
</evidence>
<dbReference type="FunCoup" id="A0A0C2X206">
    <property type="interactions" value="22"/>
</dbReference>
<dbReference type="OrthoDB" id="446809at2759"/>
<dbReference type="AlphaFoldDB" id="A0A0C2X206"/>
<dbReference type="Pfam" id="PF02894">
    <property type="entry name" value="GFO_IDH_MocA_C"/>
    <property type="match status" value="1"/>
</dbReference>
<dbReference type="InParanoid" id="A0A0C2X206"/>
<dbReference type="Proteomes" id="UP000054549">
    <property type="component" value="Unassembled WGS sequence"/>
</dbReference>
<dbReference type="EMBL" id="KN818229">
    <property type="protein sequence ID" value="KIL68167.1"/>
    <property type="molecule type" value="Genomic_DNA"/>
</dbReference>
<dbReference type="InterPro" id="IPR000683">
    <property type="entry name" value="Gfo/Idh/MocA-like_OxRdtase_N"/>
</dbReference>
<proteinExistence type="inferred from homology"/>
<keyword evidence="6" id="KW-1185">Reference proteome</keyword>
<evidence type="ECO:0000259" key="4">
    <source>
        <dbReference type="Pfam" id="PF02894"/>
    </source>
</evidence>
<dbReference type="InterPro" id="IPR036291">
    <property type="entry name" value="NAD(P)-bd_dom_sf"/>
</dbReference>
<feature type="domain" description="Gfo/Idh/MocA-like oxidoreductase C-terminal" evidence="4">
    <location>
        <begin position="151"/>
        <end position="368"/>
    </location>
</feature>
<evidence type="ECO:0000313" key="5">
    <source>
        <dbReference type="EMBL" id="KIL68167.1"/>
    </source>
</evidence>
<dbReference type="Gene3D" id="3.40.50.720">
    <property type="entry name" value="NAD(P)-binding Rossmann-like Domain"/>
    <property type="match status" value="1"/>
</dbReference>
<evidence type="ECO:0000313" key="6">
    <source>
        <dbReference type="Proteomes" id="UP000054549"/>
    </source>
</evidence>
<name>A0A0C2X206_AMAMK</name>
<dbReference type="PANTHER" id="PTHR43708">
    <property type="entry name" value="CONSERVED EXPRESSED OXIDOREDUCTASE (EUROFUNG)"/>
    <property type="match status" value="1"/>
</dbReference>
<sequence length="369" mass="41004">MANQIRVCVLGVGLAGLTFHVPFVLALPHIFRLHSVLERNPQTPGGKLHERFGVSVRIHQAFTQVLQDDEIDLIVVATPNDTHYPFAKAALEAGKHVLVDKPVTTTAAQARELGLLAKEKNLVLYAFQNRRWDSDFLALQRLLTLPSSSPHSLGTITEFESHYDRYRTTLKGTWKDAAGQTYDLGSHLIDQALVLFGRPQRLTAFVQNVRGIGSPEVDDAFTILFHYDANEARSQPLTVILRAHILSVRSQQLRFVVRGTQGTFTKYGLDIQEDQLKEMPTPSAILGHSYGKEPESIWGTLENLATDGVVQTVWPSTSAGCYIELYKNLGASIRGEATTSVKWEEATEVIEMIELVHKSSLERVTVAVP</sequence>
<evidence type="ECO:0000256" key="1">
    <source>
        <dbReference type="ARBA" id="ARBA00010928"/>
    </source>
</evidence>
<dbReference type="Gene3D" id="3.30.360.10">
    <property type="entry name" value="Dihydrodipicolinate Reductase, domain 2"/>
    <property type="match status" value="1"/>
</dbReference>
<organism evidence="5 6">
    <name type="scientific">Amanita muscaria (strain Koide BX008)</name>
    <dbReference type="NCBI Taxonomy" id="946122"/>
    <lineage>
        <taxon>Eukaryota</taxon>
        <taxon>Fungi</taxon>
        <taxon>Dikarya</taxon>
        <taxon>Basidiomycota</taxon>
        <taxon>Agaricomycotina</taxon>
        <taxon>Agaricomycetes</taxon>
        <taxon>Agaricomycetidae</taxon>
        <taxon>Agaricales</taxon>
        <taxon>Pluteineae</taxon>
        <taxon>Amanitaceae</taxon>
        <taxon>Amanita</taxon>
    </lineage>
</organism>
<evidence type="ECO:0000259" key="3">
    <source>
        <dbReference type="Pfam" id="PF01408"/>
    </source>
</evidence>
<dbReference type="SUPFAM" id="SSF51735">
    <property type="entry name" value="NAD(P)-binding Rossmann-fold domains"/>
    <property type="match status" value="1"/>
</dbReference>
<dbReference type="PANTHER" id="PTHR43708:SF5">
    <property type="entry name" value="CONSERVED EXPRESSED OXIDOREDUCTASE (EUROFUNG)-RELATED"/>
    <property type="match status" value="1"/>
</dbReference>
<dbReference type="HOGENOM" id="CLU_023194_19_0_1"/>
<dbReference type="GO" id="GO:0000166">
    <property type="term" value="F:nucleotide binding"/>
    <property type="evidence" value="ECO:0007669"/>
    <property type="project" value="InterPro"/>
</dbReference>
<dbReference type="InterPro" id="IPR051317">
    <property type="entry name" value="Gfo/Idh/MocA_oxidoreduct"/>
</dbReference>
<comment type="similarity">
    <text evidence="1">Belongs to the Gfo/Idh/MocA family.</text>
</comment>
<dbReference type="STRING" id="946122.A0A0C2X206"/>
<reference evidence="5 6" key="1">
    <citation type="submission" date="2014-04" db="EMBL/GenBank/DDBJ databases">
        <title>Evolutionary Origins and Diversification of the Mycorrhizal Mutualists.</title>
        <authorList>
            <consortium name="DOE Joint Genome Institute"/>
            <consortium name="Mycorrhizal Genomics Consortium"/>
            <person name="Kohler A."/>
            <person name="Kuo A."/>
            <person name="Nagy L.G."/>
            <person name="Floudas D."/>
            <person name="Copeland A."/>
            <person name="Barry K.W."/>
            <person name="Cichocki N."/>
            <person name="Veneault-Fourrey C."/>
            <person name="LaButti K."/>
            <person name="Lindquist E.A."/>
            <person name="Lipzen A."/>
            <person name="Lundell T."/>
            <person name="Morin E."/>
            <person name="Murat C."/>
            <person name="Riley R."/>
            <person name="Ohm R."/>
            <person name="Sun H."/>
            <person name="Tunlid A."/>
            <person name="Henrissat B."/>
            <person name="Grigoriev I.V."/>
            <person name="Hibbett D.S."/>
            <person name="Martin F."/>
        </authorList>
    </citation>
    <scope>NUCLEOTIDE SEQUENCE [LARGE SCALE GENOMIC DNA]</scope>
    <source>
        <strain evidence="5 6">Koide BX008</strain>
    </source>
</reference>
<dbReference type="InterPro" id="IPR004104">
    <property type="entry name" value="Gfo/Idh/MocA-like_OxRdtase_C"/>
</dbReference>
<protein>
    <recommendedName>
        <fullName evidence="7">Oxidoreductase</fullName>
    </recommendedName>
</protein>
<keyword evidence="2" id="KW-0560">Oxidoreductase</keyword>
<dbReference type="GO" id="GO:0016491">
    <property type="term" value="F:oxidoreductase activity"/>
    <property type="evidence" value="ECO:0007669"/>
    <property type="project" value="UniProtKB-KW"/>
</dbReference>
<dbReference type="Pfam" id="PF01408">
    <property type="entry name" value="GFO_IDH_MocA"/>
    <property type="match status" value="1"/>
</dbReference>
<evidence type="ECO:0008006" key="7">
    <source>
        <dbReference type="Google" id="ProtNLM"/>
    </source>
</evidence>
<gene>
    <name evidence="5" type="ORF">M378DRAFT_936956</name>
</gene>
<feature type="domain" description="Gfo/Idh/MocA-like oxidoreductase N-terminal" evidence="3">
    <location>
        <begin position="5"/>
        <end position="125"/>
    </location>
</feature>